<comment type="caution">
    <text evidence="3">The sequence shown here is derived from an EMBL/GenBank/DDBJ whole genome shotgun (WGS) entry which is preliminary data.</text>
</comment>
<dbReference type="Pfam" id="PF02518">
    <property type="entry name" value="HATPase_c"/>
    <property type="match status" value="1"/>
</dbReference>
<sequence>MSNVSAINFFSENIGITGFDSENAPFMAFKELFDNSIDACNSSSRAEWHHLPSRVQASVSFENLELEDQARISIIVRDTGCGIPLESIDLLGTLFGTNKKANRRDSYYTGQFGVGLKMILLYATRHGEGRVKVKMRIESKIWEFTLLCNLLDGSFYVGNSECFDFNGWDWVTEFSVSMRLNLGLEYLQERYFSMELYAKSCLRRIQSYLLLSKLWNDGVSFSFDTNLRTEPPELGSGEVSLSFSDVFGGNSVHYSNSKGSRYKIDSVFGLLRRPQLKKEDPADKENLDNPNSSLSATPESSLRPGHMYIYRFSNGMPIVCRDAEYCDIATSVKSFLRKRGAVYGMKLLKRDELCEAHPEELAPFLEVSLLSSAPPPSRSSCPLRASSCFQSRSSLRLNSAPASYSSTSRATESSTGRWALRNLFKRCKDRFPSELMDIKEYTYKSSVERYSPVISKNLASMVMRSDSIVFKSGLLEILSRCDPEASASLSALIEGNNEEKLREQLNATLCKWFMSRAEQGPSAKQPEQANGADSDDYIFEKEEGI</sequence>
<feature type="region of interest" description="Disordered" evidence="1">
    <location>
        <begin position="279"/>
        <end position="300"/>
    </location>
</feature>
<dbReference type="Gene3D" id="3.30.565.10">
    <property type="entry name" value="Histidine kinase-like ATPase, C-terminal domain"/>
    <property type="match status" value="1"/>
</dbReference>
<feature type="compositionally biased region" description="Polar residues" evidence="1">
    <location>
        <begin position="288"/>
        <end position="300"/>
    </location>
</feature>
<proteinExistence type="predicted"/>
<keyword evidence="4" id="KW-1185">Reference proteome</keyword>
<dbReference type="SUPFAM" id="SSF55874">
    <property type="entry name" value="ATPase domain of HSP90 chaperone/DNA topoisomerase II/histidine kinase"/>
    <property type="match status" value="1"/>
</dbReference>
<dbReference type="Proteomes" id="UP001071777">
    <property type="component" value="Unassembled WGS sequence"/>
</dbReference>
<feature type="domain" description="Histidine kinase/HSP90-like ATPase" evidence="2">
    <location>
        <begin position="20"/>
        <end position="182"/>
    </location>
</feature>
<dbReference type="InterPro" id="IPR003594">
    <property type="entry name" value="HATPase_dom"/>
</dbReference>
<dbReference type="EMBL" id="JAPCXB010000147">
    <property type="protein sequence ID" value="KAJ1606352.1"/>
    <property type="molecule type" value="Genomic_DNA"/>
</dbReference>
<gene>
    <name evidence="3" type="ORF">OJ252_3199</name>
</gene>
<accession>A0ABQ8P3E7</accession>
<evidence type="ECO:0000256" key="1">
    <source>
        <dbReference type="SAM" id="MobiDB-lite"/>
    </source>
</evidence>
<dbReference type="InterPro" id="IPR036890">
    <property type="entry name" value="HATPase_C_sf"/>
</dbReference>
<name>A0ABQ8P3E7_9CRYT</name>
<evidence type="ECO:0000259" key="2">
    <source>
        <dbReference type="SMART" id="SM00387"/>
    </source>
</evidence>
<dbReference type="SMART" id="SM00387">
    <property type="entry name" value="HATPase_c"/>
    <property type="match status" value="1"/>
</dbReference>
<protein>
    <recommendedName>
        <fullName evidence="2">Histidine kinase/HSP90-like ATPase domain-containing protein</fullName>
    </recommendedName>
</protein>
<feature type="region of interest" description="Disordered" evidence="1">
    <location>
        <begin position="518"/>
        <end position="545"/>
    </location>
</feature>
<evidence type="ECO:0000313" key="3">
    <source>
        <dbReference type="EMBL" id="KAJ1606352.1"/>
    </source>
</evidence>
<organism evidence="3 4">
    <name type="scientific">Cryptosporidium canis</name>
    <dbReference type="NCBI Taxonomy" id="195482"/>
    <lineage>
        <taxon>Eukaryota</taxon>
        <taxon>Sar</taxon>
        <taxon>Alveolata</taxon>
        <taxon>Apicomplexa</taxon>
        <taxon>Conoidasida</taxon>
        <taxon>Coccidia</taxon>
        <taxon>Eucoccidiorida</taxon>
        <taxon>Eimeriorina</taxon>
        <taxon>Cryptosporidiidae</taxon>
        <taxon>Cryptosporidium</taxon>
    </lineage>
</organism>
<evidence type="ECO:0000313" key="4">
    <source>
        <dbReference type="Proteomes" id="UP001071777"/>
    </source>
</evidence>
<reference evidence="3" key="1">
    <citation type="submission" date="2022-10" db="EMBL/GenBank/DDBJ databases">
        <title>Adaptive evolution leads to modifications in subtelomeric GC content in a zoonotic Cryptosporidium species.</title>
        <authorList>
            <person name="Li J."/>
            <person name="Feng Y."/>
            <person name="Xiao L."/>
        </authorList>
    </citation>
    <scope>NUCLEOTIDE SEQUENCE</scope>
    <source>
        <strain evidence="3">25894</strain>
    </source>
</reference>